<keyword evidence="1" id="KW-0540">Nuclease</keyword>
<organism evidence="5 6">
    <name type="scientific">Pontibacter populi</name>
    <dbReference type="NCBI Taxonomy" id="890055"/>
    <lineage>
        <taxon>Bacteria</taxon>
        <taxon>Pseudomonadati</taxon>
        <taxon>Bacteroidota</taxon>
        <taxon>Cytophagia</taxon>
        <taxon>Cytophagales</taxon>
        <taxon>Hymenobacteraceae</taxon>
        <taxon>Pontibacter</taxon>
    </lineage>
</organism>
<dbReference type="SUPFAM" id="SSF53098">
    <property type="entry name" value="Ribonuclease H-like"/>
    <property type="match status" value="1"/>
</dbReference>
<dbReference type="PANTHER" id="PTHR30231:SF4">
    <property type="entry name" value="PROTEIN NEN2"/>
    <property type="match status" value="1"/>
</dbReference>
<keyword evidence="3 5" id="KW-0269">Exonuclease</keyword>
<dbReference type="InterPro" id="IPR012337">
    <property type="entry name" value="RNaseH-like_sf"/>
</dbReference>
<protein>
    <submittedName>
        <fullName evidence="5">Exonuclease domain-containing protein</fullName>
    </submittedName>
</protein>
<dbReference type="Pfam" id="PF00929">
    <property type="entry name" value="RNase_T"/>
    <property type="match status" value="1"/>
</dbReference>
<name>A0ABV1RNV7_9BACT</name>
<proteinExistence type="predicted"/>
<feature type="domain" description="Exonuclease" evidence="4">
    <location>
        <begin position="42"/>
        <end position="219"/>
    </location>
</feature>
<dbReference type="Gene3D" id="3.30.420.10">
    <property type="entry name" value="Ribonuclease H-like superfamily/Ribonuclease H"/>
    <property type="match status" value="1"/>
</dbReference>
<evidence type="ECO:0000256" key="2">
    <source>
        <dbReference type="ARBA" id="ARBA00022801"/>
    </source>
</evidence>
<dbReference type="CDD" id="cd06127">
    <property type="entry name" value="DEDDh"/>
    <property type="match status" value="1"/>
</dbReference>
<dbReference type="RefSeq" id="WP_350410110.1">
    <property type="nucleotide sequence ID" value="NZ_JBEOKT010000001.1"/>
</dbReference>
<comment type="caution">
    <text evidence="5">The sequence shown here is derived from an EMBL/GenBank/DDBJ whole genome shotgun (WGS) entry which is preliminary data.</text>
</comment>
<dbReference type="Proteomes" id="UP001476807">
    <property type="component" value="Unassembled WGS sequence"/>
</dbReference>
<dbReference type="EMBL" id="JBEOKT010000001">
    <property type="protein sequence ID" value="MER2996035.1"/>
    <property type="molecule type" value="Genomic_DNA"/>
</dbReference>
<keyword evidence="6" id="KW-1185">Reference proteome</keyword>
<dbReference type="InterPro" id="IPR036397">
    <property type="entry name" value="RNaseH_sf"/>
</dbReference>
<sequence length="231" mass="25572">MANWLKNLFEKKETAALPDYWQRYLQTIALQLPPATPISEAEFVVFDTETTGLDPKTDKVLSMGAVKVKGLQVLVQETFETLVQQEVQLGNKSAEVHGILPGDAQAGLPEQEALKAFLEFAGSAVLVGHHVKFDVEMLNQIARRQGINDKLRNHTVDTAQLAIRLERRHSSPETFSRADYSLDALVQKYNLPTEDRHTASGDAFTTAILLLKLLALAQKRGIKTVGELVKG</sequence>
<evidence type="ECO:0000313" key="5">
    <source>
        <dbReference type="EMBL" id="MER2996035.1"/>
    </source>
</evidence>
<gene>
    <name evidence="5" type="ORF">ABS362_00675</name>
</gene>
<dbReference type="PANTHER" id="PTHR30231">
    <property type="entry name" value="DNA POLYMERASE III SUBUNIT EPSILON"/>
    <property type="match status" value="1"/>
</dbReference>
<evidence type="ECO:0000256" key="3">
    <source>
        <dbReference type="ARBA" id="ARBA00022839"/>
    </source>
</evidence>
<accession>A0ABV1RNV7</accession>
<dbReference type="InterPro" id="IPR013520">
    <property type="entry name" value="Ribonucl_H"/>
</dbReference>
<evidence type="ECO:0000313" key="6">
    <source>
        <dbReference type="Proteomes" id="UP001476807"/>
    </source>
</evidence>
<keyword evidence="2" id="KW-0378">Hydrolase</keyword>
<evidence type="ECO:0000259" key="4">
    <source>
        <dbReference type="SMART" id="SM00479"/>
    </source>
</evidence>
<reference evidence="5 6" key="1">
    <citation type="submission" date="2024-06" db="EMBL/GenBank/DDBJ databases">
        <title>Pontibacter populi HYL7-15.</title>
        <authorList>
            <person name="Kim M.K."/>
        </authorList>
    </citation>
    <scope>NUCLEOTIDE SEQUENCE [LARGE SCALE GENOMIC DNA]</scope>
    <source>
        <strain evidence="5 6">HYL7-15</strain>
    </source>
</reference>
<evidence type="ECO:0000256" key="1">
    <source>
        <dbReference type="ARBA" id="ARBA00022722"/>
    </source>
</evidence>
<dbReference type="GO" id="GO:0004527">
    <property type="term" value="F:exonuclease activity"/>
    <property type="evidence" value="ECO:0007669"/>
    <property type="project" value="UniProtKB-KW"/>
</dbReference>
<dbReference type="SMART" id="SM00479">
    <property type="entry name" value="EXOIII"/>
    <property type="match status" value="1"/>
</dbReference>